<dbReference type="Gene3D" id="3.20.20.450">
    <property type="entry name" value="EAL domain"/>
    <property type="match status" value="1"/>
</dbReference>
<dbReference type="InterPro" id="IPR001633">
    <property type="entry name" value="EAL_dom"/>
</dbReference>
<dbReference type="OrthoDB" id="9804751at2"/>
<proteinExistence type="predicted"/>
<evidence type="ECO:0000313" key="2">
    <source>
        <dbReference type="Proteomes" id="UP000239239"/>
    </source>
</evidence>
<dbReference type="InterPro" id="IPR013976">
    <property type="entry name" value="HDOD"/>
</dbReference>
<dbReference type="PANTHER" id="PTHR33525">
    <property type="match status" value="1"/>
</dbReference>
<dbReference type="AlphaFoldDB" id="A0A2S6F9I7"/>
<dbReference type="PROSITE" id="PS51833">
    <property type="entry name" value="HDOD"/>
    <property type="match status" value="1"/>
</dbReference>
<reference evidence="1 2" key="1">
    <citation type="submission" date="2018-02" db="EMBL/GenBank/DDBJ databases">
        <title>Draft genome sequences of four Legionella pneumophila clinical strains isolated in Ontario.</title>
        <authorList>
            <person name="Fortuna A."/>
            <person name="Ramnarine R."/>
            <person name="Li A."/>
            <person name="Frantz C."/>
            <person name="Mallo G."/>
        </authorList>
    </citation>
    <scope>NUCLEOTIDE SEQUENCE [LARGE SCALE GENOMIC DNA]</scope>
    <source>
        <strain evidence="1 2">LG61</strain>
    </source>
</reference>
<organism evidence="1 2">
    <name type="scientific">Legionella pneumophila</name>
    <dbReference type="NCBI Taxonomy" id="446"/>
    <lineage>
        <taxon>Bacteria</taxon>
        <taxon>Pseudomonadati</taxon>
        <taxon>Pseudomonadota</taxon>
        <taxon>Gammaproteobacteria</taxon>
        <taxon>Legionellales</taxon>
        <taxon>Legionellaceae</taxon>
        <taxon>Legionella</taxon>
    </lineage>
</organism>
<dbReference type="Pfam" id="PF00563">
    <property type="entry name" value="EAL"/>
    <property type="match status" value="1"/>
</dbReference>
<dbReference type="PANTHER" id="PTHR33525:SF4">
    <property type="entry name" value="CYCLIC DI-GMP PHOSPHODIESTERASE CDGJ"/>
    <property type="match status" value="1"/>
</dbReference>
<dbReference type="InterPro" id="IPR035919">
    <property type="entry name" value="EAL_sf"/>
</dbReference>
<dbReference type="SUPFAM" id="SSF109604">
    <property type="entry name" value="HD-domain/PDEase-like"/>
    <property type="match status" value="1"/>
</dbReference>
<dbReference type="PROSITE" id="PS50883">
    <property type="entry name" value="EAL"/>
    <property type="match status" value="1"/>
</dbReference>
<dbReference type="EMBL" id="PQWY01000001">
    <property type="protein sequence ID" value="PPK34085.1"/>
    <property type="molecule type" value="Genomic_DNA"/>
</dbReference>
<dbReference type="SUPFAM" id="SSF141868">
    <property type="entry name" value="EAL domain-like"/>
    <property type="match status" value="1"/>
</dbReference>
<sequence>MVVELDEPPVRTLLARQGIYDRNSAIFAYELLYRNSEAQNSHIDNRNPSSGEIATSSVLLQLFANLDVNTIIGNKRAFINFTHSHLVQKIPMLLPKNRIVIEVLETVAIDQPLLLSLIELKKQGYQIALDDFVFRNELAPLVDMADIIKIDVLHLNQQQIAEQLLPLKSFRGKLLAEKIEDKQQFNHCINLGFDFFQGFFLNKPDPLKGQTITENKMQLLRLLTEINNEDVPIQRIEEIILQIPRLSYRILRLANSASLYMSKKIESLMDAISQLGLMQIRNWLNLLLLASLDDMAPDLLERTLIRAKMCESLSKSMGYPNTHQAYTIGILSTLDGILNEPMPSLLAKIRLSETLNEALLNYKGDLGKVLKFAIDYEQANFNQLERLSIKSDTLTQSYLKGIEYANHVLDIINK</sequence>
<evidence type="ECO:0000313" key="1">
    <source>
        <dbReference type="EMBL" id="PPK34085.1"/>
    </source>
</evidence>
<dbReference type="RefSeq" id="WP_027228074.1">
    <property type="nucleotide sequence ID" value="NZ_CP017601.1"/>
</dbReference>
<protein>
    <submittedName>
        <fullName evidence="1">HDOD domain-containing protein</fullName>
    </submittedName>
</protein>
<dbReference type="SMART" id="SM00052">
    <property type="entry name" value="EAL"/>
    <property type="match status" value="1"/>
</dbReference>
<dbReference type="InterPro" id="IPR052340">
    <property type="entry name" value="RNase_Y/CdgJ"/>
</dbReference>
<dbReference type="Gene3D" id="1.10.3210.10">
    <property type="entry name" value="Hypothetical protein af1432"/>
    <property type="match status" value="1"/>
</dbReference>
<name>A0A2S6F9I7_LEGPN</name>
<dbReference type="InterPro" id="IPR014408">
    <property type="entry name" value="dGMP_Pdiesterase_EAL/HD-GYP"/>
</dbReference>
<dbReference type="Pfam" id="PF08668">
    <property type="entry name" value="HDOD"/>
    <property type="match status" value="1"/>
</dbReference>
<accession>A0A2S6F9I7</accession>
<gene>
    <name evidence="1" type="ORF">C3928_00960</name>
</gene>
<dbReference type="Proteomes" id="UP000239239">
    <property type="component" value="Unassembled WGS sequence"/>
</dbReference>
<comment type="caution">
    <text evidence="1">The sequence shown here is derived from an EMBL/GenBank/DDBJ whole genome shotgun (WGS) entry which is preliminary data.</text>
</comment>
<dbReference type="PIRSF" id="PIRSF003180">
    <property type="entry name" value="DiGMPpdiest_YuxH"/>
    <property type="match status" value="1"/>
</dbReference>